<evidence type="ECO:0000313" key="3">
    <source>
        <dbReference type="Proteomes" id="UP000253153"/>
    </source>
</evidence>
<reference evidence="2 3" key="1">
    <citation type="submission" date="2018-06" db="EMBL/GenBank/DDBJ databases">
        <title>Fusarium incarnatum-equiseti species complex species 28.</title>
        <authorList>
            <person name="Gardiner D.M."/>
        </authorList>
    </citation>
    <scope>NUCLEOTIDE SEQUENCE [LARGE SCALE GENOMIC DNA]</scope>
    <source>
        <strain evidence="2 3">FIESC_28</strain>
    </source>
</reference>
<dbReference type="GeneID" id="41998377"/>
<dbReference type="RefSeq" id="XP_031012869.1">
    <property type="nucleotide sequence ID" value="XM_031163081.1"/>
</dbReference>
<organism evidence="2 3">
    <name type="scientific">Fusarium coffeatum</name>
    <dbReference type="NCBI Taxonomy" id="231269"/>
    <lineage>
        <taxon>Eukaryota</taxon>
        <taxon>Fungi</taxon>
        <taxon>Dikarya</taxon>
        <taxon>Ascomycota</taxon>
        <taxon>Pezizomycotina</taxon>
        <taxon>Sordariomycetes</taxon>
        <taxon>Hypocreomycetidae</taxon>
        <taxon>Hypocreales</taxon>
        <taxon>Nectriaceae</taxon>
        <taxon>Fusarium</taxon>
        <taxon>Fusarium incarnatum-equiseti species complex</taxon>
    </lineage>
</organism>
<comment type="caution">
    <text evidence="2">The sequence shown here is derived from an EMBL/GenBank/DDBJ whole genome shotgun (WGS) entry which is preliminary data.</text>
</comment>
<feature type="region of interest" description="Disordered" evidence="1">
    <location>
        <begin position="1"/>
        <end position="25"/>
    </location>
</feature>
<dbReference type="OrthoDB" id="5057009at2759"/>
<accession>A0A366R5P7</accession>
<gene>
    <name evidence="2" type="ORF">FIESC28_08944</name>
</gene>
<dbReference type="AlphaFoldDB" id="A0A366R5P7"/>
<evidence type="ECO:0000256" key="1">
    <source>
        <dbReference type="SAM" id="MobiDB-lite"/>
    </source>
</evidence>
<dbReference type="EMBL" id="QKXC01000212">
    <property type="protein sequence ID" value="RBR11610.1"/>
    <property type="molecule type" value="Genomic_DNA"/>
</dbReference>
<protein>
    <submittedName>
        <fullName evidence="2">Uncharacterized protein</fullName>
    </submittedName>
</protein>
<dbReference type="Proteomes" id="UP000253153">
    <property type="component" value="Unassembled WGS sequence"/>
</dbReference>
<name>A0A366R5P7_9HYPO</name>
<evidence type="ECO:0000313" key="2">
    <source>
        <dbReference type="EMBL" id="RBR11610.1"/>
    </source>
</evidence>
<keyword evidence="3" id="KW-1185">Reference proteome</keyword>
<proteinExistence type="predicted"/>
<feature type="compositionally biased region" description="Polar residues" evidence="1">
    <location>
        <begin position="1"/>
        <end position="17"/>
    </location>
</feature>
<sequence length="88" mass="9501">MTSIAPNQGSAAGTTETRPQEPRHMAVTRVAEYSHDSIAARMSTHPVPVNETHDQGIANLNNDMAQYRNTGYSVKPTSDLVGTGSKFE</sequence>